<sequence length="200" mass="23422">MKYSVMQLKDFKIKSMDASVRASIREELLSEGFNLSEIELLIHCITNKPDDHTWLNEIIKSRLVPNDKPLWRGVPAETKQVLNQGIDIITFDKVVSASYDKNIALHFASGLEYNTQVIFEFKAPMVFNFQEYAIKALRCKEYNPNFKFPDSHRYRNMELVSDEQEVMIPAGSVFRIADRYEYKKYSTYTIYTLDFEGFNL</sequence>
<keyword evidence="1" id="KW-0946">Virion</keyword>
<comment type="similarity">
    <text evidence="1">Belongs to the Tevenvirinae NAD--protein ADP-ribosyltransferase modA family.</text>
</comment>
<keyword evidence="1" id="KW-0328">Glycosyltransferase</keyword>
<accession>A0A023ZVR7</accession>
<organism evidence="2 3">
    <name type="scientific">Escherichia phage vB_EcoM_112</name>
    <dbReference type="NCBI Taxonomy" id="1495285"/>
    <lineage>
        <taxon>Viruses</taxon>
        <taxon>Duplodnaviria</taxon>
        <taxon>Heunggongvirae</taxon>
        <taxon>Uroviricota</taxon>
        <taxon>Caudoviricetes</taxon>
        <taxon>Pantevenvirales</taxon>
        <taxon>Straboviridae</taxon>
        <taxon>Tevenvirinae</taxon>
        <taxon>Tequatrovirus</taxon>
        <taxon>Tequatrovirus e112</taxon>
    </lineage>
</organism>
<keyword evidence="1" id="KW-0548">Nucleotidyltransferase</keyword>
<dbReference type="GeneID" id="19485449"/>
<dbReference type="InterPro" id="IPR043663">
    <property type="entry name" value="MODA-like"/>
</dbReference>
<feature type="binding site" evidence="1">
    <location>
        <position position="72"/>
    </location>
    <ligand>
        <name>NAD(+)</name>
        <dbReference type="ChEBI" id="CHEBI:57540"/>
    </ligand>
</feature>
<comment type="subcellular location">
    <subcellularLocation>
        <location evidence="1">Virion</location>
    </subcellularLocation>
    <text evidence="1">This protein is injected from the virion into the bacterial cell.</text>
</comment>
<gene>
    <name evidence="1" type="primary">modA</name>
    <name evidence="2" type="ORF">e112_021</name>
</gene>
<dbReference type="GO" id="GO:0044423">
    <property type="term" value="C:virion component"/>
    <property type="evidence" value="ECO:0007669"/>
    <property type="project" value="UniProtKB-UniRule"/>
</dbReference>
<protein>
    <recommendedName>
        <fullName evidence="1">NAD--protein ADP-ribosyltransferase modA</fullName>
        <ecNumber evidence="1">2.4.2.31</ecNumber>
    </recommendedName>
    <alternativeName>
        <fullName evidence="1">RNA polymerase ADP-ribosylase modA</fullName>
    </alternativeName>
</protein>
<evidence type="ECO:0000313" key="2">
    <source>
        <dbReference type="EMBL" id="AHY83498.1"/>
    </source>
</evidence>
<name>A0A023ZVR7_9CAUD</name>
<keyword evidence="1" id="KW-0808">Transferase</keyword>
<dbReference type="EMBL" id="KJ668714">
    <property type="protein sequence ID" value="AHY83498.1"/>
    <property type="molecule type" value="Genomic_DNA"/>
</dbReference>
<dbReference type="HAMAP" id="MF_04141">
    <property type="entry name" value="MODA_T4"/>
    <property type="match status" value="1"/>
</dbReference>
<keyword evidence="3" id="KW-1185">Reference proteome</keyword>
<dbReference type="GO" id="GO:0016779">
    <property type="term" value="F:nucleotidyltransferase activity"/>
    <property type="evidence" value="ECO:0007669"/>
    <property type="project" value="UniProtKB-KW"/>
</dbReference>
<evidence type="ECO:0000313" key="3">
    <source>
        <dbReference type="Proteomes" id="UP000024439"/>
    </source>
</evidence>
<reference evidence="2 3" key="1">
    <citation type="submission" date="2014-10" db="EMBL/GenBank/DDBJ databases">
        <title>Complete genome sequence of e11/2, a T-even type bacteriophage specific for E. coli O157:H7.</title>
        <authorList>
            <person name="Coffey B."/>
            <person name="Ross P."/>
            <person name="O'Flynn G."/>
            <person name="O'Sullivan O."/>
            <person name="Casey A."/>
            <person name="Callanan M."/>
            <person name="Coffey A."/>
            <person name="McAuliffe O."/>
        </authorList>
    </citation>
    <scope>NUCLEOTIDE SEQUENCE [LARGE SCALE GENOMIC DNA]</scope>
</reference>
<dbReference type="EC" id="2.4.2.31" evidence="1"/>
<proteinExistence type="inferred from homology"/>
<feature type="active site" evidence="1">
    <location>
        <position position="165"/>
    </location>
</feature>
<dbReference type="Proteomes" id="UP000024439">
    <property type="component" value="Segment"/>
</dbReference>
<dbReference type="GO" id="GO:0106274">
    <property type="term" value="F:NAD+-protein-arginine ADP-ribosyltransferase activity"/>
    <property type="evidence" value="ECO:0007669"/>
    <property type="project" value="UniProtKB-UniRule"/>
</dbReference>
<dbReference type="RefSeq" id="YP_009030905.1">
    <property type="nucleotide sequence ID" value="NC_024125.2"/>
</dbReference>
<dbReference type="Gene3D" id="3.90.176.10">
    <property type="entry name" value="Toxin ADP-ribosyltransferase, Chain A, domain 1"/>
    <property type="match status" value="1"/>
</dbReference>
<comment type="function">
    <text evidence="1">ADP-ribosyltransferase that efficiently ADP-ribosylates both alpha subunits of host RNA polymerase RPOA. The ModA-induced ADP-ribosylation of RPOA alpha subunits inhibits transcription from viral early promoters.</text>
</comment>
<dbReference type="KEGG" id="vg:19485449"/>
<dbReference type="SUPFAM" id="SSF56399">
    <property type="entry name" value="ADP-ribosylation"/>
    <property type="match status" value="1"/>
</dbReference>
<evidence type="ECO:0000256" key="1">
    <source>
        <dbReference type="HAMAP-Rule" id="MF_04141"/>
    </source>
</evidence>
<comment type="catalytic activity">
    <reaction evidence="1">
        <text>L-arginyl-[protein] + NAD(+) = N(omega)-(ADP-D-ribosyl)-L-arginyl-[protein] + nicotinamide + H(+)</text>
        <dbReference type="Rhea" id="RHEA:19149"/>
        <dbReference type="Rhea" id="RHEA-COMP:10532"/>
        <dbReference type="Rhea" id="RHEA-COMP:15087"/>
        <dbReference type="ChEBI" id="CHEBI:15378"/>
        <dbReference type="ChEBI" id="CHEBI:17154"/>
        <dbReference type="ChEBI" id="CHEBI:29965"/>
        <dbReference type="ChEBI" id="CHEBI:57540"/>
        <dbReference type="ChEBI" id="CHEBI:142554"/>
        <dbReference type="EC" id="2.4.2.31"/>
    </reaction>
</comment>